<sequence length="203" mass="23293">MDTTLPTQESLQPQMSEAEVALMDKYTPDGCILEFGAGGSSAFFAKKGVRQLISVESDREWINRMLLGNSTLREWAKARRWCPFHVEIGTTGEWGFPLSHEPVVAWLNYHQAIWDAVDASKLDFVLVDGRFRVACALQLLLRTREKTPLIMVHDFTPREYYHVLLEYFDVVEEADTAVILERKTPVSFAEVALCVQRHQFDNR</sequence>
<organism evidence="1">
    <name type="scientific">uncultured Desulfovibrio sp</name>
    <dbReference type="NCBI Taxonomy" id="167968"/>
    <lineage>
        <taxon>Bacteria</taxon>
        <taxon>Pseudomonadati</taxon>
        <taxon>Thermodesulfobacteriota</taxon>
        <taxon>Desulfovibrionia</taxon>
        <taxon>Desulfovibrionales</taxon>
        <taxon>Desulfovibrionaceae</taxon>
        <taxon>Desulfovibrio</taxon>
        <taxon>environmental samples</taxon>
    </lineage>
</organism>
<dbReference type="Gene3D" id="3.40.50.150">
    <property type="entry name" value="Vaccinia Virus protein VP39"/>
    <property type="match status" value="1"/>
</dbReference>
<evidence type="ECO:0000313" key="1">
    <source>
        <dbReference type="EMBL" id="SBW00171.1"/>
    </source>
</evidence>
<proteinExistence type="predicted"/>
<protein>
    <submittedName>
        <fullName evidence="1">Uncharacterized protein</fullName>
    </submittedName>
</protein>
<reference evidence="1" key="1">
    <citation type="submission" date="2016-04" db="EMBL/GenBank/DDBJ databases">
        <authorList>
            <person name="Evans L.H."/>
            <person name="Alamgir A."/>
            <person name="Owens N."/>
            <person name="Weber N.D."/>
            <person name="Virtaneva K."/>
            <person name="Barbian K."/>
            <person name="Babar A."/>
            <person name="Rosenke K."/>
        </authorList>
    </citation>
    <scope>NUCLEOTIDE SEQUENCE</scope>
    <source>
        <strain evidence="1">92-2</strain>
    </source>
</reference>
<dbReference type="EMBL" id="FLUP01000001">
    <property type="protein sequence ID" value="SBW00171.1"/>
    <property type="molecule type" value="Genomic_DNA"/>
</dbReference>
<name>A0A212JL79_9BACT</name>
<gene>
    <name evidence="1" type="ORF">KM92DES2_11322</name>
</gene>
<accession>A0A212JL79</accession>
<dbReference type="AlphaFoldDB" id="A0A212JL79"/>
<dbReference type="InterPro" id="IPR029063">
    <property type="entry name" value="SAM-dependent_MTases_sf"/>
</dbReference>
<dbReference type="RefSeq" id="WP_227118979.1">
    <property type="nucleotide sequence ID" value="NZ_CALHHP010000026.1"/>
</dbReference>